<evidence type="ECO:0000313" key="3">
    <source>
        <dbReference type="Proteomes" id="UP000604083"/>
    </source>
</evidence>
<name>A0A934RUL2_9BACT</name>
<proteinExistence type="predicted"/>
<dbReference type="AlphaFoldDB" id="A0A934RUL2"/>
<comment type="caution">
    <text evidence="2">The sequence shown here is derived from an EMBL/GenBank/DDBJ whole genome shotgun (WGS) entry which is preliminary data.</text>
</comment>
<organism evidence="2 3">
    <name type="scientific">Roseibacillus ishigakijimensis</name>
    <dbReference type="NCBI Taxonomy" id="454146"/>
    <lineage>
        <taxon>Bacteria</taxon>
        <taxon>Pseudomonadati</taxon>
        <taxon>Verrucomicrobiota</taxon>
        <taxon>Verrucomicrobiia</taxon>
        <taxon>Verrucomicrobiales</taxon>
        <taxon>Verrucomicrobiaceae</taxon>
        <taxon>Roseibacillus</taxon>
    </lineage>
</organism>
<keyword evidence="1" id="KW-0472">Membrane</keyword>
<gene>
    <name evidence="2" type="ORF">JIN78_11925</name>
</gene>
<feature type="transmembrane region" description="Helical" evidence="1">
    <location>
        <begin position="21"/>
        <end position="45"/>
    </location>
</feature>
<reference evidence="2" key="1">
    <citation type="submission" date="2021-01" db="EMBL/GenBank/DDBJ databases">
        <title>Modified the classification status of verrucomicrobia.</title>
        <authorList>
            <person name="Feng X."/>
        </authorList>
    </citation>
    <scope>NUCLEOTIDE SEQUENCE</scope>
    <source>
        <strain evidence="2">KCTC 12986</strain>
    </source>
</reference>
<dbReference type="RefSeq" id="WP_200392204.1">
    <property type="nucleotide sequence ID" value="NZ_JAENIO010000031.1"/>
</dbReference>
<keyword evidence="1" id="KW-0812">Transmembrane</keyword>
<dbReference type="Proteomes" id="UP000604083">
    <property type="component" value="Unassembled WGS sequence"/>
</dbReference>
<keyword evidence="1" id="KW-1133">Transmembrane helix</keyword>
<accession>A0A934RUL2</accession>
<protein>
    <submittedName>
        <fullName evidence="2">Uncharacterized protein</fullName>
    </submittedName>
</protein>
<keyword evidence="3" id="KW-1185">Reference proteome</keyword>
<sequence length="1217" mass="132868">MISQKQKNQTTRSAARSPRQKGFSLIVTVTMLILLSLLAVGLLSLSSATLRSASHAQAAAEARANARMALIVALGELQKHAGLDTRVTARADILDNNVAHPRLTGVWSSREVDPNSPPTANDYSAATKESRHFQSWLVSGAQGEEDRSYQLAKENFANPIALWNRGTLGANANSEDLVQAQRVTLSAQSNQAPAGAMAWAVMDEGVKARINSLYQPEATTVGEKVAQLGSGQRAATEFIPGLEGLTREEFQIDSEASAVMAKGITHNNFLLAGQQIGGLTKESLQEVYHDVTIHSTGLLTNTARGGLRQDFHLMANNETLPGNYEGRGVYETEFGLDAPSDPKWDTLHEFSRLYKDRILDNNGTPVLKATAPTDEGWEAATVSRRSGDLLVNREAPPGPVLMPTLAKVQMIFSLIGRDLYSYSLRRGQGVPLRVPESAGNMHNPQAGHFKGTNYDFDLHLLYTPVVTLHNPYNVALEFEEMRIEFMHVPFAMQVFRNGQPQSNGLVPLETMYVDYSPNTKKVFGMNLKTKRRNQPSSSTFTMLPGETILFSPYLDPSRTYQTDLRDRKFWDINVGTGLTSNIDAIPGWRGDGIGFDCDWLAGQQAIDGVAENGRWRSCFGLAGDDEIHVEFAPLSTRYSNNKFTIQMQARPADSRAQTIVNAIEIDYEQLEGLQNTLLGEDETLRFPQEGTIQGLELVDHSTTAIADITKVKPFAMLSCQAKTTFGGLDESDLDGRLATKPWSFAHGVIGATTAKVLSEHPANHSHEVDLQLLEFGEGTTSAIGVDAQDRSNFITGHTPDLGTKFGALYEVPLAPLQGLAALNGANPGGSSGYLPRFAQPIGNSWAHPMLPRNAITSTGADGSPLLDHSFLLNTALYDQFYFSGFGSQDGPFGSGLSSEQLAKDFLANRPTTDPRLKLQLPDSRAEEELLDLVQNPEDPENWSQLAAWQKVEGAFNINSTSVAAWKAMLASVHAPEALMNLINPNDAASGITELGDTADQEARLSRFRLPLTPSQEQGGPERISYWTGPREYSDEELELLAEAIVQEVRERGPFLSLAEFVNRQLDQSDNSLRGALQEAIDNSGLNEDLAQDAEAGYTIDSSRVTSYRYENAEAGAGASYQGAPGYLSQADLLNVLGNATTARSDTFTIRGYGESLSQSGQILATATCEAVVQRGIDWLDSSDRAEVHPDDLTSETNRNFGRRFRVVAFRWLDSEEV</sequence>
<evidence type="ECO:0000256" key="1">
    <source>
        <dbReference type="SAM" id="Phobius"/>
    </source>
</evidence>
<dbReference type="EMBL" id="JAENIO010000031">
    <property type="protein sequence ID" value="MBK1834771.1"/>
    <property type="molecule type" value="Genomic_DNA"/>
</dbReference>
<evidence type="ECO:0000313" key="2">
    <source>
        <dbReference type="EMBL" id="MBK1834771.1"/>
    </source>
</evidence>